<protein>
    <submittedName>
        <fullName evidence="1">Uncharacterized protein</fullName>
    </submittedName>
</protein>
<sequence>MPAPLCEFAEEYGERFAVAWRPPPATARCVHAVCMAGASGEFEGRRTAALFGPWPMA</sequence>
<gene>
    <name evidence="1" type="ORF">ACFSL4_04075</name>
</gene>
<organism evidence="1 2">
    <name type="scientific">Streptomyces caeni</name>
    <dbReference type="NCBI Taxonomy" id="2307231"/>
    <lineage>
        <taxon>Bacteria</taxon>
        <taxon>Bacillati</taxon>
        <taxon>Actinomycetota</taxon>
        <taxon>Actinomycetes</taxon>
        <taxon>Kitasatosporales</taxon>
        <taxon>Streptomycetaceae</taxon>
        <taxon>Streptomyces</taxon>
    </lineage>
</organism>
<evidence type="ECO:0000313" key="2">
    <source>
        <dbReference type="Proteomes" id="UP001597261"/>
    </source>
</evidence>
<comment type="caution">
    <text evidence="1">The sequence shown here is derived from an EMBL/GenBank/DDBJ whole genome shotgun (WGS) entry which is preliminary data.</text>
</comment>
<name>A0ABW4IKY7_9ACTN</name>
<evidence type="ECO:0000313" key="1">
    <source>
        <dbReference type="EMBL" id="MFD1657432.1"/>
    </source>
</evidence>
<dbReference type="RefSeq" id="WP_381078573.1">
    <property type="nucleotide sequence ID" value="NZ_JBHUDX010000010.1"/>
</dbReference>
<reference evidence="2" key="1">
    <citation type="journal article" date="2019" name="Int. J. Syst. Evol. Microbiol.">
        <title>The Global Catalogue of Microorganisms (GCM) 10K type strain sequencing project: providing services to taxonomists for standard genome sequencing and annotation.</title>
        <authorList>
            <consortium name="The Broad Institute Genomics Platform"/>
            <consortium name="The Broad Institute Genome Sequencing Center for Infectious Disease"/>
            <person name="Wu L."/>
            <person name="Ma J."/>
        </authorList>
    </citation>
    <scope>NUCLEOTIDE SEQUENCE [LARGE SCALE GENOMIC DNA]</scope>
    <source>
        <strain evidence="2">CGMCC 1.12470</strain>
    </source>
</reference>
<dbReference type="EMBL" id="JBHUDX010000010">
    <property type="protein sequence ID" value="MFD1657432.1"/>
    <property type="molecule type" value="Genomic_DNA"/>
</dbReference>
<dbReference type="Proteomes" id="UP001597261">
    <property type="component" value="Unassembled WGS sequence"/>
</dbReference>
<accession>A0ABW4IKY7</accession>
<keyword evidence="2" id="KW-1185">Reference proteome</keyword>
<proteinExistence type="predicted"/>